<protein>
    <recommendedName>
        <fullName evidence="4">Secreted protein</fullName>
    </recommendedName>
</protein>
<proteinExistence type="predicted"/>
<dbReference type="EMBL" id="KN832875">
    <property type="protein sequence ID" value="KIN02318.1"/>
    <property type="molecule type" value="Genomic_DNA"/>
</dbReference>
<evidence type="ECO:0008006" key="4">
    <source>
        <dbReference type="Google" id="ProtNLM"/>
    </source>
</evidence>
<dbReference type="InParanoid" id="A0A0C3DK11"/>
<dbReference type="HOGENOM" id="CLU_2513217_0_0_1"/>
<keyword evidence="3" id="KW-1185">Reference proteome</keyword>
<evidence type="ECO:0000313" key="2">
    <source>
        <dbReference type="EMBL" id="KIN02318.1"/>
    </source>
</evidence>
<gene>
    <name evidence="2" type="ORF">OIDMADRAFT_18922</name>
</gene>
<dbReference type="Proteomes" id="UP000054321">
    <property type="component" value="Unassembled WGS sequence"/>
</dbReference>
<dbReference type="AlphaFoldDB" id="A0A0C3DK11"/>
<evidence type="ECO:0000256" key="1">
    <source>
        <dbReference type="SAM" id="SignalP"/>
    </source>
</evidence>
<sequence>MVWILSVYLVKFSAALPAFWVSNRKWRVCTRVVNSSHAEYGSRQYLVSKTVNPTNEKRGENVNVYLSCARHQRADSLLRSNKNKE</sequence>
<accession>A0A0C3DK11</accession>
<reference evidence="3" key="2">
    <citation type="submission" date="2015-01" db="EMBL/GenBank/DDBJ databases">
        <title>Evolutionary Origins and Diversification of the Mycorrhizal Mutualists.</title>
        <authorList>
            <consortium name="DOE Joint Genome Institute"/>
            <consortium name="Mycorrhizal Genomics Consortium"/>
            <person name="Kohler A."/>
            <person name="Kuo A."/>
            <person name="Nagy L.G."/>
            <person name="Floudas D."/>
            <person name="Copeland A."/>
            <person name="Barry K.W."/>
            <person name="Cichocki N."/>
            <person name="Veneault-Fourrey C."/>
            <person name="LaButti K."/>
            <person name="Lindquist E.A."/>
            <person name="Lipzen A."/>
            <person name="Lundell T."/>
            <person name="Morin E."/>
            <person name="Murat C."/>
            <person name="Riley R."/>
            <person name="Ohm R."/>
            <person name="Sun H."/>
            <person name="Tunlid A."/>
            <person name="Henrissat B."/>
            <person name="Grigoriev I.V."/>
            <person name="Hibbett D.S."/>
            <person name="Martin F."/>
        </authorList>
    </citation>
    <scope>NUCLEOTIDE SEQUENCE [LARGE SCALE GENOMIC DNA]</scope>
    <source>
        <strain evidence="3">Zn</strain>
    </source>
</reference>
<organism evidence="2 3">
    <name type="scientific">Oidiodendron maius (strain Zn)</name>
    <dbReference type="NCBI Taxonomy" id="913774"/>
    <lineage>
        <taxon>Eukaryota</taxon>
        <taxon>Fungi</taxon>
        <taxon>Dikarya</taxon>
        <taxon>Ascomycota</taxon>
        <taxon>Pezizomycotina</taxon>
        <taxon>Leotiomycetes</taxon>
        <taxon>Leotiomycetes incertae sedis</taxon>
        <taxon>Myxotrichaceae</taxon>
        <taxon>Oidiodendron</taxon>
    </lineage>
</organism>
<name>A0A0C3DK11_OIDMZ</name>
<evidence type="ECO:0000313" key="3">
    <source>
        <dbReference type="Proteomes" id="UP000054321"/>
    </source>
</evidence>
<feature type="chain" id="PRO_5012384573" description="Secreted protein" evidence="1">
    <location>
        <begin position="16"/>
        <end position="85"/>
    </location>
</feature>
<reference evidence="2 3" key="1">
    <citation type="submission" date="2014-04" db="EMBL/GenBank/DDBJ databases">
        <authorList>
            <consortium name="DOE Joint Genome Institute"/>
            <person name="Kuo A."/>
            <person name="Martino E."/>
            <person name="Perotto S."/>
            <person name="Kohler A."/>
            <person name="Nagy L.G."/>
            <person name="Floudas D."/>
            <person name="Copeland A."/>
            <person name="Barry K.W."/>
            <person name="Cichocki N."/>
            <person name="Veneault-Fourrey C."/>
            <person name="LaButti K."/>
            <person name="Lindquist E.A."/>
            <person name="Lipzen A."/>
            <person name="Lundell T."/>
            <person name="Morin E."/>
            <person name="Murat C."/>
            <person name="Sun H."/>
            <person name="Tunlid A."/>
            <person name="Henrissat B."/>
            <person name="Grigoriev I.V."/>
            <person name="Hibbett D.S."/>
            <person name="Martin F."/>
            <person name="Nordberg H.P."/>
            <person name="Cantor M.N."/>
            <person name="Hua S.X."/>
        </authorList>
    </citation>
    <scope>NUCLEOTIDE SEQUENCE [LARGE SCALE GENOMIC DNA]</scope>
    <source>
        <strain evidence="2 3">Zn</strain>
    </source>
</reference>
<keyword evidence="1" id="KW-0732">Signal</keyword>
<feature type="signal peptide" evidence="1">
    <location>
        <begin position="1"/>
        <end position="15"/>
    </location>
</feature>